<dbReference type="Pfam" id="PF12796">
    <property type="entry name" value="Ank_2"/>
    <property type="match status" value="1"/>
</dbReference>
<dbReference type="Gene3D" id="1.25.40.20">
    <property type="entry name" value="Ankyrin repeat-containing domain"/>
    <property type="match status" value="1"/>
</dbReference>
<comment type="catalytic activity">
    <reaction evidence="5">
        <text>L-glutamine + H2O = L-glutamate + NH4(+)</text>
        <dbReference type="Rhea" id="RHEA:15889"/>
        <dbReference type="ChEBI" id="CHEBI:15377"/>
        <dbReference type="ChEBI" id="CHEBI:28938"/>
        <dbReference type="ChEBI" id="CHEBI:29985"/>
        <dbReference type="ChEBI" id="CHEBI:58359"/>
        <dbReference type="EC" id="3.5.1.2"/>
    </reaction>
</comment>
<reference evidence="8" key="1">
    <citation type="journal article" date="2017" name="bioRxiv">
        <title>Comparative analysis of the genomes of Stylophora pistillata and Acropora digitifera provides evidence for extensive differences between species of corals.</title>
        <authorList>
            <person name="Voolstra C.R."/>
            <person name="Li Y."/>
            <person name="Liew Y.J."/>
            <person name="Baumgarten S."/>
            <person name="Zoccola D."/>
            <person name="Flot J.-F."/>
            <person name="Tambutte S."/>
            <person name="Allemand D."/>
            <person name="Aranda M."/>
        </authorList>
    </citation>
    <scope>NUCLEOTIDE SEQUENCE [LARGE SCALE GENOMIC DNA]</scope>
</reference>
<evidence type="ECO:0000313" key="8">
    <source>
        <dbReference type="Proteomes" id="UP000225706"/>
    </source>
</evidence>
<dbReference type="InterPro" id="IPR002110">
    <property type="entry name" value="Ankyrin_rpt"/>
</dbReference>
<accession>A0A2B4RB48</accession>
<feature type="repeat" description="ANK" evidence="6">
    <location>
        <begin position="201"/>
        <end position="224"/>
    </location>
</feature>
<dbReference type="AlphaFoldDB" id="A0A2B4RB48"/>
<dbReference type="SMART" id="SM00248">
    <property type="entry name" value="ANK"/>
    <property type="match status" value="2"/>
</dbReference>
<comment type="caution">
    <text evidence="7">The sequence shown here is derived from an EMBL/GenBank/DDBJ whole genome shotgun (WGS) entry which is preliminary data.</text>
</comment>
<dbReference type="GO" id="GO:0004359">
    <property type="term" value="F:glutaminase activity"/>
    <property type="evidence" value="ECO:0007669"/>
    <property type="project" value="UniProtKB-EC"/>
</dbReference>
<dbReference type="SUPFAM" id="SSF56601">
    <property type="entry name" value="beta-lactamase/transpeptidase-like"/>
    <property type="match status" value="1"/>
</dbReference>
<dbReference type="InterPro" id="IPR015868">
    <property type="entry name" value="Glutaminase"/>
</dbReference>
<evidence type="ECO:0000256" key="6">
    <source>
        <dbReference type="PROSITE-ProRule" id="PRU00023"/>
    </source>
</evidence>
<proteinExistence type="inferred from homology"/>
<dbReference type="SUPFAM" id="SSF48403">
    <property type="entry name" value="Ankyrin repeat"/>
    <property type="match status" value="1"/>
</dbReference>
<keyword evidence="8" id="KW-1185">Reference proteome</keyword>
<dbReference type="PROSITE" id="PS50088">
    <property type="entry name" value="ANK_REPEAT"/>
    <property type="match status" value="1"/>
</dbReference>
<evidence type="ECO:0000256" key="5">
    <source>
        <dbReference type="ARBA" id="ARBA00049534"/>
    </source>
</evidence>
<protein>
    <recommendedName>
        <fullName evidence="3">glutaminase</fullName>
        <ecNumber evidence="3">3.5.1.2</ecNumber>
    </recommendedName>
</protein>
<dbReference type="Pfam" id="PF04960">
    <property type="entry name" value="Glutaminase"/>
    <property type="match status" value="1"/>
</dbReference>
<sequence length="267" mass="29464">MVQDKFKHIAGGEFIGFSNSTFLSDRETADKNYALGYYMNAHKAFPPNTNLMDTFELYFHTCSTETNCDAGSVMAATLANGGICPLTGQKVGLPAKSGVSGAILIVVPKVCGIMVWSPPLDDLGNSVRGMQFCKELVSLFNFHNYDLKGASSGRKLDPRRRKAEVQGEKVVYLLYAASSGDVTALRRYYLSGTDMTMQNYDGRTALHVAAAQGHHEVIKFLLERCEVPVDPKDRWGFSPLDEAVRFGHQACVDFIKHHLQLQGKTTQ</sequence>
<dbReference type="PROSITE" id="PS50297">
    <property type="entry name" value="ANK_REP_REGION"/>
    <property type="match status" value="1"/>
</dbReference>
<dbReference type="InterPro" id="IPR036770">
    <property type="entry name" value="Ankyrin_rpt-contain_sf"/>
</dbReference>
<dbReference type="PANTHER" id="PTHR12544:SF29">
    <property type="entry name" value="GLUTAMINASE"/>
    <property type="match status" value="1"/>
</dbReference>
<comment type="similarity">
    <text evidence="1">Belongs to the glutaminase family.</text>
</comment>
<evidence type="ECO:0000256" key="3">
    <source>
        <dbReference type="ARBA" id="ARBA00012918"/>
    </source>
</evidence>
<dbReference type="PANTHER" id="PTHR12544">
    <property type="entry name" value="GLUTAMINASE"/>
    <property type="match status" value="1"/>
</dbReference>
<gene>
    <name evidence="7" type="primary">Gls2</name>
    <name evidence="7" type="ORF">AWC38_SpisGene20932</name>
</gene>
<evidence type="ECO:0000313" key="7">
    <source>
        <dbReference type="EMBL" id="PFX14881.1"/>
    </source>
</evidence>
<dbReference type="Gene3D" id="3.40.710.10">
    <property type="entry name" value="DD-peptidase/beta-lactamase superfamily"/>
    <property type="match status" value="2"/>
</dbReference>
<name>A0A2B4RB48_STYPI</name>
<dbReference type="InterPro" id="IPR012338">
    <property type="entry name" value="Beta-lactam/transpept-like"/>
</dbReference>
<dbReference type="EC" id="3.5.1.2" evidence="3"/>
<dbReference type="FunFam" id="1.25.40.20:FF:000069">
    <property type="entry name" value="Glutaminase, isoform E"/>
    <property type="match status" value="1"/>
</dbReference>
<dbReference type="STRING" id="50429.A0A2B4RB48"/>
<organism evidence="7 8">
    <name type="scientific">Stylophora pistillata</name>
    <name type="common">Smooth cauliflower coral</name>
    <dbReference type="NCBI Taxonomy" id="50429"/>
    <lineage>
        <taxon>Eukaryota</taxon>
        <taxon>Metazoa</taxon>
        <taxon>Cnidaria</taxon>
        <taxon>Anthozoa</taxon>
        <taxon>Hexacorallia</taxon>
        <taxon>Scleractinia</taxon>
        <taxon>Astrocoeniina</taxon>
        <taxon>Pocilloporidae</taxon>
        <taxon>Stylophora</taxon>
    </lineage>
</organism>
<evidence type="ECO:0000256" key="2">
    <source>
        <dbReference type="ARBA" id="ARBA00011881"/>
    </source>
</evidence>
<dbReference type="GO" id="GO:0006543">
    <property type="term" value="P:L-glutamine catabolic process"/>
    <property type="evidence" value="ECO:0007669"/>
    <property type="project" value="TreeGrafter"/>
</dbReference>
<dbReference type="Proteomes" id="UP000225706">
    <property type="component" value="Unassembled WGS sequence"/>
</dbReference>
<dbReference type="GO" id="GO:0006537">
    <property type="term" value="P:glutamate biosynthetic process"/>
    <property type="evidence" value="ECO:0007669"/>
    <property type="project" value="TreeGrafter"/>
</dbReference>
<evidence type="ECO:0000256" key="1">
    <source>
        <dbReference type="ARBA" id="ARBA00011076"/>
    </source>
</evidence>
<comment type="subunit">
    <text evidence="2">Homotetramer.</text>
</comment>
<keyword evidence="4" id="KW-0378">Hydrolase</keyword>
<keyword evidence="6" id="KW-0040">ANK repeat</keyword>
<evidence type="ECO:0000256" key="4">
    <source>
        <dbReference type="ARBA" id="ARBA00022801"/>
    </source>
</evidence>
<dbReference type="EMBL" id="LSMT01000715">
    <property type="protein sequence ID" value="PFX14881.1"/>
    <property type="molecule type" value="Genomic_DNA"/>
</dbReference>
<dbReference type="OrthoDB" id="9995210at2759"/>